<accession>A0A956SEJ4</accession>
<sequence>MRSSTLRTMLWTWTKRILGLVFLGLLLFLGTRYVFLRPSLDRDWKVEHAVLPEIRIDGNEVHVKNVRSFVYRSADDFDPRYVDRTYHLDQLETVWFVLSPFREDWRGPAHSFLSFGFADSTFVSVSVEARKEVGENYSVWRGLVNTYELLYVIGEETDLVALRAVHWNDDVFVYPIATSEERVRELFLDMMTRAQQLAVRPEYYNTAWNNCTTNLYDHVEKLAPDSWSWDWRLLLPGYSDKLPYELGLIATDLSLDEARERYRVNDKAKAAFGDPRFSILIRE</sequence>
<dbReference type="Pfam" id="PF13387">
    <property type="entry name" value="Lnb_N"/>
    <property type="match status" value="1"/>
</dbReference>
<reference evidence="2" key="1">
    <citation type="submission" date="2020-04" db="EMBL/GenBank/DDBJ databases">
        <authorList>
            <person name="Zhang T."/>
        </authorList>
    </citation>
    <scope>NUCLEOTIDE SEQUENCE</scope>
    <source>
        <strain evidence="2">HKST-UBA02</strain>
    </source>
</reference>
<dbReference type="InterPro" id="IPR025178">
    <property type="entry name" value="Lnb_N"/>
</dbReference>
<evidence type="ECO:0000259" key="1">
    <source>
        <dbReference type="Pfam" id="PF13387"/>
    </source>
</evidence>
<dbReference type="Proteomes" id="UP000739538">
    <property type="component" value="Unassembled WGS sequence"/>
</dbReference>
<comment type="caution">
    <text evidence="2">The sequence shown here is derived from an EMBL/GenBank/DDBJ whole genome shotgun (WGS) entry which is preliminary data.</text>
</comment>
<reference evidence="2" key="2">
    <citation type="journal article" date="2021" name="Microbiome">
        <title>Successional dynamics and alternative stable states in a saline activated sludge microbial community over 9 years.</title>
        <authorList>
            <person name="Wang Y."/>
            <person name="Ye J."/>
            <person name="Ju F."/>
            <person name="Liu L."/>
            <person name="Boyd J.A."/>
            <person name="Deng Y."/>
            <person name="Parks D.H."/>
            <person name="Jiang X."/>
            <person name="Yin X."/>
            <person name="Woodcroft B.J."/>
            <person name="Tyson G.W."/>
            <person name="Hugenholtz P."/>
            <person name="Polz M.F."/>
            <person name="Zhang T."/>
        </authorList>
    </citation>
    <scope>NUCLEOTIDE SEQUENCE</scope>
    <source>
        <strain evidence="2">HKST-UBA02</strain>
    </source>
</reference>
<feature type="domain" description="Lnb N-terminal periplasmic" evidence="1">
    <location>
        <begin position="79"/>
        <end position="236"/>
    </location>
</feature>
<gene>
    <name evidence="2" type="ORF">KDA27_18240</name>
</gene>
<evidence type="ECO:0000313" key="2">
    <source>
        <dbReference type="EMBL" id="MCA9757747.1"/>
    </source>
</evidence>
<protein>
    <submittedName>
        <fullName evidence="2">DUF4105 domain-containing protein</fullName>
    </submittedName>
</protein>
<dbReference type="EMBL" id="JAGQHS010000117">
    <property type="protein sequence ID" value="MCA9757747.1"/>
    <property type="molecule type" value="Genomic_DNA"/>
</dbReference>
<proteinExistence type="predicted"/>
<dbReference type="AlphaFoldDB" id="A0A956SEJ4"/>
<name>A0A956SEJ4_UNCEI</name>
<evidence type="ECO:0000313" key="3">
    <source>
        <dbReference type="Proteomes" id="UP000739538"/>
    </source>
</evidence>
<organism evidence="2 3">
    <name type="scientific">Eiseniibacteriota bacterium</name>
    <dbReference type="NCBI Taxonomy" id="2212470"/>
    <lineage>
        <taxon>Bacteria</taxon>
        <taxon>Candidatus Eiseniibacteriota</taxon>
    </lineage>
</organism>